<name>A0A0J8QUJ9_COCIT</name>
<evidence type="ECO:0000256" key="5">
    <source>
        <dbReference type="SAM" id="Phobius"/>
    </source>
</evidence>
<gene>
    <name evidence="6" type="ORF">CISG_05494</name>
</gene>
<dbReference type="GO" id="GO:0004930">
    <property type="term" value="F:G protein-coupled receptor activity"/>
    <property type="evidence" value="ECO:0007669"/>
    <property type="project" value="TreeGrafter"/>
</dbReference>
<organism evidence="6 7">
    <name type="scientific">Coccidioides immitis RMSCC 3703</name>
    <dbReference type="NCBI Taxonomy" id="454286"/>
    <lineage>
        <taxon>Eukaryota</taxon>
        <taxon>Fungi</taxon>
        <taxon>Dikarya</taxon>
        <taxon>Ascomycota</taxon>
        <taxon>Pezizomycotina</taxon>
        <taxon>Eurotiomycetes</taxon>
        <taxon>Eurotiomycetidae</taxon>
        <taxon>Onygenales</taxon>
        <taxon>Onygenaceae</taxon>
        <taxon>Coccidioides</taxon>
    </lineage>
</organism>
<evidence type="ECO:0000256" key="4">
    <source>
        <dbReference type="ARBA" id="ARBA00023136"/>
    </source>
</evidence>
<comment type="subcellular location">
    <subcellularLocation>
        <location evidence="1">Membrane</location>
        <topology evidence="1">Multi-pass membrane protein</topology>
    </subcellularLocation>
</comment>
<feature type="transmembrane region" description="Helical" evidence="5">
    <location>
        <begin position="132"/>
        <end position="150"/>
    </location>
</feature>
<keyword evidence="3 5" id="KW-1133">Transmembrane helix</keyword>
<reference evidence="7" key="1">
    <citation type="journal article" date="2010" name="Genome Res.">
        <title>Population genomic sequencing of Coccidioides fungi reveals recent hybridization and transposon control.</title>
        <authorList>
            <person name="Neafsey D.E."/>
            <person name="Barker B.M."/>
            <person name="Sharpton T.J."/>
            <person name="Stajich J.E."/>
            <person name="Park D.J."/>
            <person name="Whiston E."/>
            <person name="Hung C.-Y."/>
            <person name="McMahan C."/>
            <person name="White J."/>
            <person name="Sykes S."/>
            <person name="Heiman D."/>
            <person name="Young S."/>
            <person name="Zeng Q."/>
            <person name="Abouelleil A."/>
            <person name="Aftuck L."/>
            <person name="Bessette D."/>
            <person name="Brown A."/>
            <person name="FitzGerald M."/>
            <person name="Lui A."/>
            <person name="Macdonald J.P."/>
            <person name="Priest M."/>
            <person name="Orbach M.J."/>
            <person name="Galgiani J.N."/>
            <person name="Kirkland T.N."/>
            <person name="Cole G.T."/>
            <person name="Birren B.W."/>
            <person name="Henn M.R."/>
            <person name="Taylor J.W."/>
            <person name="Rounsley S.D."/>
        </authorList>
    </citation>
    <scope>NUCLEOTIDE SEQUENCE [LARGE SCALE GENOMIC DNA]</scope>
    <source>
        <strain evidence="7">RMSCC 3703</strain>
    </source>
</reference>
<dbReference type="PANTHER" id="PTHR23112:SF0">
    <property type="entry name" value="TRANSMEMBRANE PROTEIN 116"/>
    <property type="match status" value="1"/>
</dbReference>
<dbReference type="GO" id="GO:0005886">
    <property type="term" value="C:plasma membrane"/>
    <property type="evidence" value="ECO:0007669"/>
    <property type="project" value="TreeGrafter"/>
</dbReference>
<dbReference type="GO" id="GO:0007189">
    <property type="term" value="P:adenylate cyclase-activating G protein-coupled receptor signaling pathway"/>
    <property type="evidence" value="ECO:0007669"/>
    <property type="project" value="TreeGrafter"/>
</dbReference>
<feature type="transmembrane region" description="Helical" evidence="5">
    <location>
        <begin position="23"/>
        <end position="45"/>
    </location>
</feature>
<feature type="transmembrane region" description="Helical" evidence="5">
    <location>
        <begin position="227"/>
        <end position="246"/>
    </location>
</feature>
<protein>
    <recommendedName>
        <fullName evidence="8">G-protein coupled receptors family 2 profile 2 domain-containing protein</fullName>
    </recommendedName>
</protein>
<evidence type="ECO:0000313" key="6">
    <source>
        <dbReference type="EMBL" id="KMU76126.1"/>
    </source>
</evidence>
<dbReference type="AlphaFoldDB" id="A0A0J8QUJ9"/>
<evidence type="ECO:0000256" key="1">
    <source>
        <dbReference type="ARBA" id="ARBA00004141"/>
    </source>
</evidence>
<evidence type="ECO:0000256" key="3">
    <source>
        <dbReference type="ARBA" id="ARBA00022989"/>
    </source>
</evidence>
<evidence type="ECO:0000313" key="7">
    <source>
        <dbReference type="Proteomes" id="UP000054559"/>
    </source>
</evidence>
<dbReference type="STRING" id="454286.A0A0J8QUJ9"/>
<evidence type="ECO:0000256" key="2">
    <source>
        <dbReference type="ARBA" id="ARBA00022692"/>
    </source>
</evidence>
<dbReference type="EMBL" id="DS268146">
    <property type="protein sequence ID" value="KMU76126.1"/>
    <property type="molecule type" value="Genomic_DNA"/>
</dbReference>
<keyword evidence="2 5" id="KW-0812">Transmembrane</keyword>
<dbReference type="OrthoDB" id="18453at2759"/>
<dbReference type="PANTHER" id="PTHR23112">
    <property type="entry name" value="G PROTEIN-COUPLED RECEPTOR 157-RELATED"/>
    <property type="match status" value="1"/>
</dbReference>
<dbReference type="Proteomes" id="UP000054559">
    <property type="component" value="Unassembled WGS sequence"/>
</dbReference>
<accession>A0A0J8QUJ9</accession>
<dbReference type="Pfam" id="PF05462">
    <property type="entry name" value="Dicty_CAR"/>
    <property type="match status" value="1"/>
</dbReference>
<keyword evidence="4 5" id="KW-0472">Membrane</keyword>
<feature type="transmembrane region" description="Helical" evidence="5">
    <location>
        <begin position="102"/>
        <end position="120"/>
    </location>
</feature>
<proteinExistence type="predicted"/>
<dbReference type="SUPFAM" id="SSF81321">
    <property type="entry name" value="Family A G protein-coupled receptor-like"/>
    <property type="match status" value="1"/>
</dbReference>
<sequence>MDTSAVQVPRNNLTAAQLHSIDIAVRTCASVSVLACILVIGCYMFSRRFHTPLNRLIFYATWGNILAHLAELIARSGPRAGETSSLCRFQAFFIQWFTSADALWNLCIAWNVYLILFRHYGLPELRRLEWRYFILCYGLEFVPAMVFLFIETESKGRVYGDAIAHIPEQPGDESYSSLETLPELADLRRRQSLANIIDFERRLRASTEGQEKKARRLSLERHNAARAYAKFASIYFVSLIITWVWVAEPLL</sequence>
<dbReference type="Gene3D" id="1.20.1070.10">
    <property type="entry name" value="Rhodopsin 7-helix transmembrane proteins"/>
    <property type="match status" value="1"/>
</dbReference>
<evidence type="ECO:0008006" key="8">
    <source>
        <dbReference type="Google" id="ProtNLM"/>
    </source>
</evidence>